<name>A0A2T6BZ62_9FLAO</name>
<feature type="transmembrane region" description="Helical" evidence="4">
    <location>
        <begin position="41"/>
        <end position="60"/>
    </location>
</feature>
<dbReference type="RefSeq" id="WP_146169781.1">
    <property type="nucleotide sequence ID" value="NZ_QBKT01000004.1"/>
</dbReference>
<dbReference type="InterPro" id="IPR018060">
    <property type="entry name" value="HTH_AraC"/>
</dbReference>
<proteinExistence type="predicted"/>
<dbReference type="PANTHER" id="PTHR43280">
    <property type="entry name" value="ARAC-FAMILY TRANSCRIPTIONAL REGULATOR"/>
    <property type="match status" value="1"/>
</dbReference>
<dbReference type="SMART" id="SM00342">
    <property type="entry name" value="HTH_ARAC"/>
    <property type="match status" value="1"/>
</dbReference>
<dbReference type="Gene3D" id="1.10.10.60">
    <property type="entry name" value="Homeodomain-like"/>
    <property type="match status" value="2"/>
</dbReference>
<keyword evidence="4" id="KW-1133">Transmembrane helix</keyword>
<dbReference type="InterPro" id="IPR018062">
    <property type="entry name" value="HTH_AraC-typ_CS"/>
</dbReference>
<dbReference type="PRINTS" id="PR00032">
    <property type="entry name" value="HTHARAC"/>
</dbReference>
<dbReference type="PROSITE" id="PS01124">
    <property type="entry name" value="HTH_ARAC_FAMILY_2"/>
    <property type="match status" value="1"/>
</dbReference>
<evidence type="ECO:0000256" key="1">
    <source>
        <dbReference type="ARBA" id="ARBA00023015"/>
    </source>
</evidence>
<comment type="caution">
    <text evidence="6">The sequence shown here is derived from an EMBL/GenBank/DDBJ whole genome shotgun (WGS) entry which is preliminary data.</text>
</comment>
<sequence>MNTTNIDIWILLFFAFAIQAFVLGILFFLKPKGDRVANSIFGVFLLLFSYNQLFNCAFWTDYQSSFSEHLSFTNFIPWVSYGPLLYVYLKRVLRSSFSWRDLGHLLPLIWILSVFGRFYFLSHDVKLELAATNGYSAYVNWWLIPRYNMVDVVTLLMVFYAVKMYLLYRKEKSKVSEAKRLWIKSLWLCFTGYAFVFFLYFILIYFRLITPYKDYLIGYAMVFFMGIVSYFSFMQPNIFSGTVKIPFVKYQNNGLSSSMAIEMKDKLTALMESEQLYLDSALTLDVLSERLNLSRHHTSQLINEHFQMNFFEFVNTYRIKEAIKLLQDKQSDLNINEIIYTVGFNNRTSFYNAFRKKTGISPKSYRSQQV</sequence>
<evidence type="ECO:0000259" key="5">
    <source>
        <dbReference type="PROSITE" id="PS01124"/>
    </source>
</evidence>
<feature type="transmembrane region" description="Helical" evidence="4">
    <location>
        <begin position="147"/>
        <end position="166"/>
    </location>
</feature>
<evidence type="ECO:0000313" key="7">
    <source>
        <dbReference type="Proteomes" id="UP000244090"/>
    </source>
</evidence>
<keyword evidence="3" id="KW-0804">Transcription</keyword>
<keyword evidence="1" id="KW-0805">Transcription regulation</keyword>
<feature type="transmembrane region" description="Helical" evidence="4">
    <location>
        <begin position="6"/>
        <end position="29"/>
    </location>
</feature>
<dbReference type="OrthoDB" id="5492415at2"/>
<dbReference type="SUPFAM" id="SSF46689">
    <property type="entry name" value="Homeodomain-like"/>
    <property type="match status" value="1"/>
</dbReference>
<feature type="domain" description="HTH araC/xylS-type" evidence="5">
    <location>
        <begin position="265"/>
        <end position="368"/>
    </location>
</feature>
<organism evidence="6 7">
    <name type="scientific">Kordia periserrulae</name>
    <dbReference type="NCBI Taxonomy" id="701523"/>
    <lineage>
        <taxon>Bacteria</taxon>
        <taxon>Pseudomonadati</taxon>
        <taxon>Bacteroidota</taxon>
        <taxon>Flavobacteriia</taxon>
        <taxon>Flavobacteriales</taxon>
        <taxon>Flavobacteriaceae</taxon>
        <taxon>Kordia</taxon>
    </lineage>
</organism>
<dbReference type="GO" id="GO:0043565">
    <property type="term" value="F:sequence-specific DNA binding"/>
    <property type="evidence" value="ECO:0007669"/>
    <property type="project" value="InterPro"/>
</dbReference>
<dbReference type="PROSITE" id="PS00041">
    <property type="entry name" value="HTH_ARAC_FAMILY_1"/>
    <property type="match status" value="1"/>
</dbReference>
<feature type="transmembrane region" description="Helical" evidence="4">
    <location>
        <begin position="186"/>
        <end position="209"/>
    </location>
</feature>
<dbReference type="InterPro" id="IPR020449">
    <property type="entry name" value="Tscrpt_reg_AraC-type_HTH"/>
</dbReference>
<keyword evidence="2" id="KW-0238">DNA-binding</keyword>
<dbReference type="Proteomes" id="UP000244090">
    <property type="component" value="Unassembled WGS sequence"/>
</dbReference>
<protein>
    <submittedName>
        <fullName evidence="6">AraC family transcriptional regulator</fullName>
    </submittedName>
</protein>
<gene>
    <name evidence="6" type="ORF">C8N46_1043</name>
</gene>
<keyword evidence="7" id="KW-1185">Reference proteome</keyword>
<feature type="transmembrane region" description="Helical" evidence="4">
    <location>
        <begin position="72"/>
        <end position="89"/>
    </location>
</feature>
<evidence type="ECO:0000313" key="6">
    <source>
        <dbReference type="EMBL" id="PTX61360.1"/>
    </source>
</evidence>
<evidence type="ECO:0000256" key="2">
    <source>
        <dbReference type="ARBA" id="ARBA00023125"/>
    </source>
</evidence>
<keyword evidence="4" id="KW-0812">Transmembrane</keyword>
<keyword evidence="4" id="KW-0472">Membrane</keyword>
<evidence type="ECO:0000256" key="3">
    <source>
        <dbReference type="ARBA" id="ARBA00023163"/>
    </source>
</evidence>
<dbReference type="AlphaFoldDB" id="A0A2T6BZ62"/>
<reference evidence="6 7" key="1">
    <citation type="submission" date="2018-04" db="EMBL/GenBank/DDBJ databases">
        <title>Genomic Encyclopedia of Archaeal and Bacterial Type Strains, Phase II (KMG-II): from individual species to whole genera.</title>
        <authorList>
            <person name="Goeker M."/>
        </authorList>
    </citation>
    <scope>NUCLEOTIDE SEQUENCE [LARGE SCALE GENOMIC DNA]</scope>
    <source>
        <strain evidence="6 7">DSM 25731</strain>
    </source>
</reference>
<dbReference type="Pfam" id="PF12833">
    <property type="entry name" value="HTH_18"/>
    <property type="match status" value="1"/>
</dbReference>
<dbReference type="PANTHER" id="PTHR43280:SF29">
    <property type="entry name" value="ARAC-FAMILY TRANSCRIPTIONAL REGULATOR"/>
    <property type="match status" value="1"/>
</dbReference>
<dbReference type="GO" id="GO:0003700">
    <property type="term" value="F:DNA-binding transcription factor activity"/>
    <property type="evidence" value="ECO:0007669"/>
    <property type="project" value="InterPro"/>
</dbReference>
<accession>A0A2T6BZ62</accession>
<evidence type="ECO:0000256" key="4">
    <source>
        <dbReference type="SAM" id="Phobius"/>
    </source>
</evidence>
<dbReference type="EMBL" id="QBKT01000004">
    <property type="protein sequence ID" value="PTX61360.1"/>
    <property type="molecule type" value="Genomic_DNA"/>
</dbReference>
<feature type="transmembrane region" description="Helical" evidence="4">
    <location>
        <begin position="101"/>
        <end position="120"/>
    </location>
</feature>
<dbReference type="InterPro" id="IPR009057">
    <property type="entry name" value="Homeodomain-like_sf"/>
</dbReference>
<feature type="transmembrane region" description="Helical" evidence="4">
    <location>
        <begin position="215"/>
        <end position="233"/>
    </location>
</feature>